<dbReference type="InterPro" id="IPR005814">
    <property type="entry name" value="Aminotrans_3"/>
</dbReference>
<dbReference type="Pfam" id="PF00202">
    <property type="entry name" value="Aminotran_3"/>
    <property type="match status" value="1"/>
</dbReference>
<evidence type="ECO:0000256" key="3">
    <source>
        <dbReference type="SAM" id="MobiDB-lite"/>
    </source>
</evidence>
<dbReference type="SUPFAM" id="SSF53383">
    <property type="entry name" value="PLP-dependent transferases"/>
    <property type="match status" value="1"/>
</dbReference>
<feature type="region of interest" description="Disordered" evidence="3">
    <location>
        <begin position="829"/>
        <end position="856"/>
    </location>
</feature>
<organism evidence="4 5">
    <name type="scientific">Rhizobium rhizoryzae</name>
    <dbReference type="NCBI Taxonomy" id="451876"/>
    <lineage>
        <taxon>Bacteria</taxon>
        <taxon>Pseudomonadati</taxon>
        <taxon>Pseudomonadota</taxon>
        <taxon>Alphaproteobacteria</taxon>
        <taxon>Hyphomicrobiales</taxon>
        <taxon>Rhizobiaceae</taxon>
        <taxon>Rhizobium/Agrobacterium group</taxon>
        <taxon>Rhizobium</taxon>
    </lineage>
</organism>
<evidence type="ECO:0000313" key="5">
    <source>
        <dbReference type="Proteomes" id="UP000519897"/>
    </source>
</evidence>
<keyword evidence="4" id="KW-0808">Transferase</keyword>
<keyword evidence="5" id="KW-1185">Reference proteome</keyword>
<keyword evidence="4" id="KW-0032">Aminotransferase</keyword>
<proteinExistence type="inferred from homology"/>
<evidence type="ECO:0000313" key="4">
    <source>
        <dbReference type="EMBL" id="MBB4145328.1"/>
    </source>
</evidence>
<dbReference type="PANTHER" id="PTHR45688:SF13">
    <property type="entry name" value="ALANINE--GLYOXYLATE AMINOTRANSFERASE 2-LIKE"/>
    <property type="match status" value="1"/>
</dbReference>
<dbReference type="InterPro" id="IPR011009">
    <property type="entry name" value="Kinase-like_dom_sf"/>
</dbReference>
<gene>
    <name evidence="4" type="ORF">GGQ72_003892</name>
</gene>
<feature type="compositionally biased region" description="Basic and acidic residues" evidence="3">
    <location>
        <begin position="834"/>
        <end position="856"/>
    </location>
</feature>
<reference evidence="4 5" key="1">
    <citation type="submission" date="2020-08" db="EMBL/GenBank/DDBJ databases">
        <title>Genomic Encyclopedia of Type Strains, Phase IV (KMG-IV): sequencing the most valuable type-strain genomes for metagenomic binning, comparative biology and taxonomic classification.</title>
        <authorList>
            <person name="Goeker M."/>
        </authorList>
    </citation>
    <scope>NUCLEOTIDE SEQUENCE [LARGE SCALE GENOMIC DNA]</scope>
    <source>
        <strain evidence="4 5">DSM 29514</strain>
    </source>
</reference>
<dbReference type="GO" id="GO:0016301">
    <property type="term" value="F:kinase activity"/>
    <property type="evidence" value="ECO:0007669"/>
    <property type="project" value="UniProtKB-KW"/>
</dbReference>
<keyword evidence="4" id="KW-0418">Kinase</keyword>
<protein>
    <submittedName>
        <fullName evidence="4">Acetylornithine/succinyldiaminopimelate/putresci ne aminotransferase/Ser/Thr protein kinase RdoA (MazF antagonist)</fullName>
    </submittedName>
</protein>
<dbReference type="GO" id="GO:0008483">
    <property type="term" value="F:transaminase activity"/>
    <property type="evidence" value="ECO:0007669"/>
    <property type="project" value="UniProtKB-KW"/>
</dbReference>
<comment type="similarity">
    <text evidence="1">Belongs to the class-III pyridoxal-phosphate-dependent aminotransferase family.</text>
</comment>
<dbReference type="InterPro" id="IPR015421">
    <property type="entry name" value="PyrdxlP-dep_Trfase_major"/>
</dbReference>
<sequence length="856" mass="92046">MADAEYETSPEAMNDGEQSAYWPEADEFVAEHYGLAGEVLPVDIDPPRFFIRYEEVTCRLDFGEEQQLFERFKIEHELLHRLRGETGRIGAPEPLAAQQGADLISLDGSLAEGDQAFARLFAFPPGEPMPDLAELSDLEIGRIGTFAAQLSRDLVAISDVEGHATQTSQLIVDQDLRQVGPQVVHCLRNLTEPLVRDPIARATVTALRQIQPLGEQLRVQLIHHRPIGDNLVGLPGEAGWVPTGFTSPELLGSGWVVASLAGVCAEILQRGTGGALSVLPAIKAFHAELPLTEAELTALWPLVVATVARERAQHELASKDVSASPKLQESRTGFEKAADVEPGVMHAAILQAVEWPLPETAEFLPLLPELVLQDLRLVDLSATSPLFVDGNWNDPEIDWRLLARIAWETKMGATRFGEYRLSRGSADADARNVALHIDICLPAGATVAAPFGGTVKQTSGPLILSGKDATLYLEGVETVLAEGTMLFAGDRLGSVGGPEGSVGGLRIRLARSPDVDPPLFCSGNELGLWKRLVLSPSMVLGLNVDAPDVAGEGYVRGWNEYLFDSFGHRRIDLTGSAGILGYGHGVLAEAAYRQWLTLGGTVGTSLEAEYQAALLQDMPGHLDTVLALTDETQAMEIARQLADKLFDDPDAVLIADERQSGFWRNGKNAWSFQTAEQTPDIVITGSPVPQERLAAVIISRSVLPDGLELPQPDATAVACRMGLAVLDALDDAALRREASNAADLLWTRLEELSNRNPALIGIEGSGLDLRLKLSGLDATEVANLLQGLGVLVSPPTASDAISVVAPLTLSEGAVAEFVEALAACLPAVESGQDEQARDLEPQDKPDPQFESERERM</sequence>
<comment type="caution">
    <text evidence="4">The sequence shown here is derived from an EMBL/GenBank/DDBJ whole genome shotgun (WGS) entry which is preliminary data.</text>
</comment>
<dbReference type="Gene3D" id="3.40.640.10">
    <property type="entry name" value="Type I PLP-dependent aspartate aminotransferase-like (Major domain)"/>
    <property type="match status" value="2"/>
</dbReference>
<dbReference type="Proteomes" id="UP000519897">
    <property type="component" value="Unassembled WGS sequence"/>
</dbReference>
<dbReference type="InterPro" id="IPR015422">
    <property type="entry name" value="PyrdxlP-dep_Trfase_small"/>
</dbReference>
<keyword evidence="2" id="KW-0663">Pyridoxal phosphate</keyword>
<name>A0A7W6LL13_9HYPH</name>
<evidence type="ECO:0000256" key="1">
    <source>
        <dbReference type="ARBA" id="ARBA00008954"/>
    </source>
</evidence>
<dbReference type="PANTHER" id="PTHR45688">
    <property type="match status" value="1"/>
</dbReference>
<dbReference type="AlphaFoldDB" id="A0A7W6LL13"/>
<dbReference type="EMBL" id="JACIEC010000007">
    <property type="protein sequence ID" value="MBB4145328.1"/>
    <property type="molecule type" value="Genomic_DNA"/>
</dbReference>
<dbReference type="InterPro" id="IPR015424">
    <property type="entry name" value="PyrdxlP-dep_Trfase"/>
</dbReference>
<dbReference type="Gene3D" id="3.90.1150.10">
    <property type="entry name" value="Aspartate Aminotransferase, domain 1"/>
    <property type="match status" value="2"/>
</dbReference>
<dbReference type="SUPFAM" id="SSF56112">
    <property type="entry name" value="Protein kinase-like (PK-like)"/>
    <property type="match status" value="1"/>
</dbReference>
<dbReference type="RefSeq" id="WP_165133868.1">
    <property type="nucleotide sequence ID" value="NZ_CP049250.1"/>
</dbReference>
<dbReference type="GO" id="GO:0030170">
    <property type="term" value="F:pyridoxal phosphate binding"/>
    <property type="evidence" value="ECO:0007669"/>
    <property type="project" value="InterPro"/>
</dbReference>
<evidence type="ECO:0000256" key="2">
    <source>
        <dbReference type="ARBA" id="ARBA00022898"/>
    </source>
</evidence>
<accession>A0A7W6LL13</accession>